<dbReference type="Gene3D" id="2.60.40.10">
    <property type="entry name" value="Immunoglobulins"/>
    <property type="match status" value="3"/>
</dbReference>
<feature type="domain" description="Bacterial Ig-like" evidence="1">
    <location>
        <begin position="822"/>
        <end position="907"/>
    </location>
</feature>
<dbReference type="Pfam" id="PF19077">
    <property type="entry name" value="Big_13"/>
    <property type="match status" value="8"/>
</dbReference>
<feature type="domain" description="Bacterial Ig-like" evidence="1">
    <location>
        <begin position="259"/>
        <end position="352"/>
    </location>
</feature>
<name>A0A4R6DQJ4_SCAGO</name>
<organism evidence="2 3">
    <name type="scientific">Scandinavium goeteborgense</name>
    <dbReference type="NCBI Taxonomy" id="1851514"/>
    <lineage>
        <taxon>Bacteria</taxon>
        <taxon>Pseudomonadati</taxon>
        <taxon>Pseudomonadota</taxon>
        <taxon>Gammaproteobacteria</taxon>
        <taxon>Enterobacterales</taxon>
        <taxon>Enterobacteriaceae</taxon>
        <taxon>Scandinavium</taxon>
    </lineage>
</organism>
<dbReference type="InterPro" id="IPR044016">
    <property type="entry name" value="Big_13"/>
</dbReference>
<dbReference type="RefSeq" id="WP_166665266.1">
    <property type="nucleotide sequence ID" value="NZ_SNVX01000041.1"/>
</dbReference>
<comment type="caution">
    <text evidence="2">The sequence shown here is derived from an EMBL/GenBank/DDBJ whole genome shotgun (WGS) entry which is preliminary data.</text>
</comment>
<feature type="domain" description="Bacterial Ig-like" evidence="1">
    <location>
        <begin position="478"/>
        <end position="564"/>
    </location>
</feature>
<dbReference type="Gene3D" id="3.30.420.430">
    <property type="match status" value="6"/>
</dbReference>
<protein>
    <submittedName>
        <fullName evidence="2">Ig-like protein group 3</fullName>
    </submittedName>
</protein>
<dbReference type="EMBL" id="SNVX01000041">
    <property type="protein sequence ID" value="TDN46824.1"/>
    <property type="molecule type" value="Genomic_DNA"/>
</dbReference>
<sequence length="1314" mass="138772">MSDSARNNALLAAQLASLPTDNNGGLIPTPAEPGVVHIDFANDNQGQHTGDIGQFGYTDDLTPTIGGIQEDFTAGLKVTIFCNTQPIGTAIVGNDGHWSFTPDMPLEPNHEYIFNTVITDSGTRDFLISLPYTLYTTEHNGDLPPDITLDSVVDNVKGYNGFTGALHDGDLTNDNRPALSGHANAGARVNIYDNGELIGTTTANSKGGWTYTPAALRDGEHYLSASVYTAAGESHRSASFGITVDTHVEKPFIETVTDNAGLYTGLVANGGATDDSRPVLRGHAEAGAQVDIHVFGPDGKELYYHSVTAGTDGSWTYQPNTFPTHGKYSFGISSVDQAGNAWRDYGNKFTVDYVGSNQDIDRPDAPIIIVFHEDATHVGDLTNGKTTDDTTPELIGLAEANSVVKIYEGSNLLGSVTADKFGDWNFTPTALNDGKHTFTATATDAAGQTSEHSGNFVINIDVTDTTAPAVPVIDVYHDNAGASSGDFKSGTTTDDTTPTLYGHAEAGSTVKVYEGSKLLGSVTADKDGDWNFTPSARSEGKHTFTATATDAAGNVSGHSGNFVINIDVPDTVAPDAPVITGVYDDVGTQYGPVANGGKTDDSQPLISGTAEAGSIVTLKRLGPSYGNYVVGSAKADSNGHWAIQTQNNRGHLGNHGHYTYTATAKDAAGNISDASNHYVVDFVGSNQDDTTTPDAPTITNAYDNVGPVTGDQLFSNGTTDDTTPELRGHAEAGSVVKIYEGNTLLGSTTAKSDGSWSYTTPVRSEGKHTFTATATDAAGNVSGHSGNFVINIDVPDTVAPDAPVITGVYDDVGTQYGPVANGGKTDDSQPLISGTAEAGSIVTLKRLGPSYGNYVVGSAKADSNGHWAIQTQNNRGHLGNHGHYTYTATAKDAAGNISDASNHYVVDFVGSNQDDTTAPDAPVISNYYDDVGSSKGYDGNGGTTDDTTPTLNGHAEANSIVKVYEGSTLLGSTTAKADGSWSYTTPARTDGKHTFTATASDAAGNISPHSGNFVVNVDVPDWDFKETFNSQSQINFSNSAVYHLNYFDISVVNKGDNYYYSPGVNNKHYSVSKPVSSTAMVMGEGTTLKLDLKHPVTDISFKIGDLTTNEKLTVKYIDEHGSVIATQTHTRLEGLLTTASYHAPEAHEIASVQMSFTNPGYNTLSTYIWIDDVVGHSSNVSSQQLLMSTNQLMALPDESNDVIGHDVTLTTLHEAPQHGVVDLHDGSQNNLHLTLEDILSESHPNLFVQDGKQQLAVTGDKGDVVELKVDDLAHNTWQDAGQVTAGGIQYEVYQHTGGDVELLVQHGLELHQVA</sequence>
<feature type="domain" description="Bacterial Ig-like" evidence="1">
    <location>
        <begin position="375"/>
        <end position="458"/>
    </location>
</feature>
<reference evidence="2 3" key="1">
    <citation type="submission" date="2019-03" db="EMBL/GenBank/DDBJ databases">
        <title>Genomic analyses of the natural microbiome of Caenorhabditis elegans.</title>
        <authorList>
            <person name="Samuel B."/>
        </authorList>
    </citation>
    <scope>NUCLEOTIDE SEQUENCE [LARGE SCALE GENOMIC DNA]</scope>
    <source>
        <strain evidence="2 3">BIGb0156</strain>
    </source>
</reference>
<proteinExistence type="predicted"/>
<accession>A0A4R6DQJ4</accession>
<dbReference type="InterPro" id="IPR013783">
    <property type="entry name" value="Ig-like_fold"/>
</dbReference>
<feature type="domain" description="Bacterial Ig-like" evidence="1">
    <location>
        <begin position="596"/>
        <end position="681"/>
    </location>
</feature>
<dbReference type="NCBIfam" id="NF033510">
    <property type="entry name" value="Ca_tandemer"/>
    <property type="match status" value="8"/>
</dbReference>
<feature type="domain" description="Bacterial Ig-like" evidence="1">
    <location>
        <begin position="163"/>
        <end position="246"/>
    </location>
</feature>
<evidence type="ECO:0000313" key="2">
    <source>
        <dbReference type="EMBL" id="TDN46824.1"/>
    </source>
</evidence>
<feature type="domain" description="Bacterial Ig-like" evidence="1">
    <location>
        <begin position="715"/>
        <end position="790"/>
    </location>
</feature>
<dbReference type="Proteomes" id="UP000295530">
    <property type="component" value="Unassembled WGS sequence"/>
</dbReference>
<evidence type="ECO:0000313" key="3">
    <source>
        <dbReference type="Proteomes" id="UP000295530"/>
    </source>
</evidence>
<keyword evidence="3" id="KW-1185">Reference proteome</keyword>
<gene>
    <name evidence="2" type="ORF">EC847_1413</name>
</gene>
<feature type="domain" description="Bacterial Ig-like" evidence="1">
    <location>
        <begin position="932"/>
        <end position="1018"/>
    </location>
</feature>
<evidence type="ECO:0000259" key="1">
    <source>
        <dbReference type="Pfam" id="PF19077"/>
    </source>
</evidence>